<reference evidence="2 3" key="1">
    <citation type="submission" date="2023-07" db="EMBL/GenBank/DDBJ databases">
        <authorList>
            <person name="Peeters C."/>
        </authorList>
    </citation>
    <scope>NUCLEOTIDE SEQUENCE [LARGE SCALE GENOMIC DNA]</scope>
    <source>
        <strain evidence="2 3">LMG 18096</strain>
    </source>
</reference>
<keyword evidence="3" id="KW-1185">Reference proteome</keyword>
<proteinExistence type="predicted"/>
<dbReference type="Proteomes" id="UP001189663">
    <property type="component" value="Unassembled WGS sequence"/>
</dbReference>
<accession>A0ABC8QQV6</accession>
<comment type="caution">
    <text evidence="2">The sequence shown here is derived from an EMBL/GenBank/DDBJ whole genome shotgun (WGS) entry which is preliminary data.</text>
</comment>
<dbReference type="EMBL" id="CATZAT010000018">
    <property type="protein sequence ID" value="CAJ0806250.1"/>
    <property type="molecule type" value="Genomic_DNA"/>
</dbReference>
<evidence type="ECO:0000256" key="1">
    <source>
        <dbReference type="SAM" id="SignalP"/>
    </source>
</evidence>
<dbReference type="AlphaFoldDB" id="A0ABC8QQV6"/>
<organism evidence="2 3">
    <name type="scientific">Ralstonia holmesii</name>
    <dbReference type="NCBI Taxonomy" id="3058602"/>
    <lineage>
        <taxon>Bacteria</taxon>
        <taxon>Pseudomonadati</taxon>
        <taxon>Pseudomonadota</taxon>
        <taxon>Betaproteobacteria</taxon>
        <taxon>Burkholderiales</taxon>
        <taxon>Burkholderiaceae</taxon>
        <taxon>Ralstonia</taxon>
    </lineage>
</organism>
<feature type="signal peptide" evidence="1">
    <location>
        <begin position="1"/>
        <end position="30"/>
    </location>
</feature>
<evidence type="ECO:0000313" key="3">
    <source>
        <dbReference type="Proteomes" id="UP001189663"/>
    </source>
</evidence>
<name>A0ABC8QQV6_9RALS</name>
<sequence>MPSHTLRTFGRLFAMAVALTTSLYAGITSAAEPPDTGPVSLVITYQATPANRSALRHEMEQSTAHELERLRRERRISQYNVLFNRYADSENWDAMVLLTFATPDDLYRWREVERTHPAALSEKAVALTTSIQTTVVDTKRMRALDTKLPHAVYVVIPYKTLVSPDEYEKYADGYVIPQFQGWMEEGVLRGYSLYTSRFPAGRPWNAMVVLQYKDETALSAREAVVTKVRERLKSNAEWKAISDSKKSVRTEQQVVVADRIGTHQ</sequence>
<protein>
    <submittedName>
        <fullName evidence="2">Uncharacterized protein</fullName>
    </submittedName>
</protein>
<gene>
    <name evidence="2" type="ORF">LMG18096_04763</name>
</gene>
<evidence type="ECO:0000313" key="2">
    <source>
        <dbReference type="EMBL" id="CAJ0806250.1"/>
    </source>
</evidence>
<dbReference type="RefSeq" id="WP_112187060.1">
    <property type="nucleotide sequence ID" value="NZ_CATZAT010000018.1"/>
</dbReference>
<keyword evidence="1" id="KW-0732">Signal</keyword>
<feature type="chain" id="PRO_5044808639" evidence="1">
    <location>
        <begin position="31"/>
        <end position="264"/>
    </location>
</feature>